<name>A0A371FGQ3_MUCPR</name>
<protein>
    <submittedName>
        <fullName evidence="1">Uncharacterized protein</fullName>
    </submittedName>
</protein>
<comment type="caution">
    <text evidence="1">The sequence shown here is derived from an EMBL/GenBank/DDBJ whole genome shotgun (WGS) entry which is preliminary data.</text>
</comment>
<accession>A0A371FGQ3</accession>
<sequence>MHQHHMPSTQAIQSTRTSAKASCWVQIAGKLRSKWDGPFVITNVFPNGAVQLQGGHSSSTFQIKPFHEGLEPMPYDTEMISLVEPAPSDDTALADPASH</sequence>
<keyword evidence="2" id="KW-1185">Reference proteome</keyword>
<proteinExistence type="predicted"/>
<evidence type="ECO:0000313" key="1">
    <source>
        <dbReference type="EMBL" id="RDX77498.1"/>
    </source>
</evidence>
<reference evidence="1" key="1">
    <citation type="submission" date="2018-05" db="EMBL/GenBank/DDBJ databases">
        <title>Draft genome of Mucuna pruriens seed.</title>
        <authorList>
            <person name="Nnadi N.E."/>
            <person name="Vos R."/>
            <person name="Hasami M.H."/>
            <person name="Devisetty U.K."/>
            <person name="Aguiy J.C."/>
        </authorList>
    </citation>
    <scope>NUCLEOTIDE SEQUENCE [LARGE SCALE GENOMIC DNA]</scope>
    <source>
        <strain evidence="1">JCA_2017</strain>
    </source>
</reference>
<feature type="non-terminal residue" evidence="1">
    <location>
        <position position="1"/>
    </location>
</feature>
<dbReference type="OrthoDB" id="1723222at2759"/>
<organism evidence="1 2">
    <name type="scientific">Mucuna pruriens</name>
    <name type="common">Velvet bean</name>
    <name type="synonym">Dolichos pruriens</name>
    <dbReference type="NCBI Taxonomy" id="157652"/>
    <lineage>
        <taxon>Eukaryota</taxon>
        <taxon>Viridiplantae</taxon>
        <taxon>Streptophyta</taxon>
        <taxon>Embryophyta</taxon>
        <taxon>Tracheophyta</taxon>
        <taxon>Spermatophyta</taxon>
        <taxon>Magnoliopsida</taxon>
        <taxon>eudicotyledons</taxon>
        <taxon>Gunneridae</taxon>
        <taxon>Pentapetalae</taxon>
        <taxon>rosids</taxon>
        <taxon>fabids</taxon>
        <taxon>Fabales</taxon>
        <taxon>Fabaceae</taxon>
        <taxon>Papilionoideae</taxon>
        <taxon>50 kb inversion clade</taxon>
        <taxon>NPAAA clade</taxon>
        <taxon>indigoferoid/millettioid clade</taxon>
        <taxon>Phaseoleae</taxon>
        <taxon>Mucuna</taxon>
    </lineage>
</organism>
<evidence type="ECO:0000313" key="2">
    <source>
        <dbReference type="Proteomes" id="UP000257109"/>
    </source>
</evidence>
<gene>
    <name evidence="1" type="ORF">CR513_42373</name>
</gene>
<dbReference type="EMBL" id="QJKJ01009152">
    <property type="protein sequence ID" value="RDX77498.1"/>
    <property type="molecule type" value="Genomic_DNA"/>
</dbReference>
<dbReference type="AlphaFoldDB" id="A0A371FGQ3"/>
<dbReference type="Proteomes" id="UP000257109">
    <property type="component" value="Unassembled WGS sequence"/>
</dbReference>